<comment type="similarity">
    <text evidence="1">Belongs to the UFD1 family.</text>
</comment>
<dbReference type="GO" id="GO:0036503">
    <property type="term" value="P:ERAD pathway"/>
    <property type="evidence" value="ECO:0007669"/>
    <property type="project" value="TreeGrafter"/>
</dbReference>
<dbReference type="InterPro" id="IPR055417">
    <property type="entry name" value="UFD1_N1"/>
</dbReference>
<proteinExistence type="evidence at transcript level"/>
<dbReference type="Gene3D" id="3.10.330.10">
    <property type="match status" value="1"/>
</dbReference>
<reference evidence="7" key="1">
    <citation type="journal article" date="2018" name="Biosci. Biotechnol. Biochem.">
        <title>Polysaccharide hydrolase of the hadal zone amphipods Hirondellea gigas.</title>
        <authorList>
            <person name="Kobayashi H."/>
            <person name="Nagahama T."/>
            <person name="Arai W."/>
            <person name="Sasagawa Y."/>
            <person name="Umeda M."/>
            <person name="Hayashi T."/>
            <person name="Nikaido I."/>
            <person name="Watanabe H."/>
            <person name="Oguri K."/>
            <person name="Kitazato H."/>
            <person name="Fujioka K."/>
            <person name="Kido Y."/>
            <person name="Takami H."/>
        </authorList>
    </citation>
    <scope>NUCLEOTIDE SEQUENCE</scope>
    <source>
        <tissue evidence="7">Whole body</tissue>
    </source>
</reference>
<dbReference type="FunFam" id="2.40.40.50:FF:000001">
    <property type="entry name" value="Ubiquitin fusion degradation protein 1 homolog"/>
    <property type="match status" value="1"/>
</dbReference>
<feature type="domain" description="Ubiquitin fusion degradation protein UFD1 N-terminal subdomain 1" evidence="5">
    <location>
        <begin position="16"/>
        <end position="114"/>
    </location>
</feature>
<dbReference type="FunFam" id="3.10.330.10:FF:000002">
    <property type="entry name" value="ubiquitin fusion degradation protein 1 homolog"/>
    <property type="match status" value="1"/>
</dbReference>
<evidence type="ECO:0000256" key="2">
    <source>
        <dbReference type="ARBA" id="ARBA00022786"/>
    </source>
</evidence>
<evidence type="ECO:0000256" key="1">
    <source>
        <dbReference type="ARBA" id="ARBA00006043"/>
    </source>
</evidence>
<dbReference type="InterPro" id="IPR055418">
    <property type="entry name" value="UFD1_N2"/>
</dbReference>
<evidence type="ECO:0000313" key="7">
    <source>
        <dbReference type="EMBL" id="LAB67096.1"/>
    </source>
</evidence>
<dbReference type="GO" id="GO:0006511">
    <property type="term" value="P:ubiquitin-dependent protein catabolic process"/>
    <property type="evidence" value="ECO:0007669"/>
    <property type="project" value="InterPro"/>
</dbReference>
<dbReference type="Pfam" id="PF03152">
    <property type="entry name" value="UFD1_N1"/>
    <property type="match status" value="1"/>
</dbReference>
<evidence type="ECO:0000259" key="5">
    <source>
        <dbReference type="Pfam" id="PF03152"/>
    </source>
</evidence>
<feature type="region of interest" description="Disordered" evidence="4">
    <location>
        <begin position="287"/>
        <end position="316"/>
    </location>
</feature>
<feature type="region of interest" description="Disordered" evidence="4">
    <location>
        <begin position="192"/>
        <end position="218"/>
    </location>
</feature>
<feature type="compositionally biased region" description="Polar residues" evidence="4">
    <location>
        <begin position="305"/>
        <end position="316"/>
    </location>
</feature>
<accession>A0A2P2HZN7</accession>
<evidence type="ECO:0000256" key="3">
    <source>
        <dbReference type="ARBA" id="ARBA00071119"/>
    </source>
</evidence>
<evidence type="ECO:0000259" key="6">
    <source>
        <dbReference type="Pfam" id="PF24842"/>
    </source>
</evidence>
<dbReference type="EMBL" id="IACF01001393">
    <property type="protein sequence ID" value="LAB67096.1"/>
    <property type="molecule type" value="mRNA"/>
</dbReference>
<keyword evidence="2" id="KW-0833">Ubl conjugation pathway</keyword>
<protein>
    <recommendedName>
        <fullName evidence="3">Ubiquitin fusion degradation protein 1 homolog</fullName>
    </recommendedName>
</protein>
<dbReference type="GO" id="GO:0031593">
    <property type="term" value="F:polyubiquitin modification-dependent protein binding"/>
    <property type="evidence" value="ECO:0007669"/>
    <property type="project" value="TreeGrafter"/>
</dbReference>
<feature type="domain" description="Ubiquitin fusion degradation protein UFD1 N-terminal subdomain 2" evidence="6">
    <location>
        <begin position="116"/>
        <end position="190"/>
    </location>
</feature>
<dbReference type="GO" id="GO:0034098">
    <property type="term" value="C:VCP-NPL4-UFD1 AAA ATPase complex"/>
    <property type="evidence" value="ECO:0007669"/>
    <property type="project" value="TreeGrafter"/>
</dbReference>
<dbReference type="Gene3D" id="2.40.40.50">
    <property type="entry name" value="Ubiquitin fusion degradation protein UFD1, N-terminal domain"/>
    <property type="match status" value="1"/>
</dbReference>
<dbReference type="PANTHER" id="PTHR12555">
    <property type="entry name" value="UBIQUITIN FUSION DEGRADATON PROTEIN 1"/>
    <property type="match status" value="1"/>
</dbReference>
<dbReference type="AlphaFoldDB" id="A0A2P2HZN7"/>
<organism evidence="7">
    <name type="scientific">Hirondellea gigas</name>
    <dbReference type="NCBI Taxonomy" id="1518452"/>
    <lineage>
        <taxon>Eukaryota</taxon>
        <taxon>Metazoa</taxon>
        <taxon>Ecdysozoa</taxon>
        <taxon>Arthropoda</taxon>
        <taxon>Crustacea</taxon>
        <taxon>Multicrustacea</taxon>
        <taxon>Malacostraca</taxon>
        <taxon>Eumalacostraca</taxon>
        <taxon>Peracarida</taxon>
        <taxon>Amphipoda</taxon>
        <taxon>Amphilochidea</taxon>
        <taxon>Lysianassida</taxon>
        <taxon>Lysianassidira</taxon>
        <taxon>Lysianassoidea</taxon>
        <taxon>Lysianassidae</taxon>
        <taxon>Hirondellea</taxon>
    </lineage>
</organism>
<dbReference type="PANTHER" id="PTHR12555:SF13">
    <property type="entry name" value="UBIQUITIN RECOGNITION FACTOR IN ER-ASSOCIATED DEGRADATION PROTEIN 1"/>
    <property type="match status" value="1"/>
</dbReference>
<sequence>MFSMNLFAEGLNPRPFDSNYRCYSVSMFPSSDKKTVEDGGKIMMPPSALEMLTRLNVEYPMMFKLTNHRSKRKTHCGVLEFVADEGRIYIPYWMMRNLLLDEGDSVQVQSVSVPVATFSKFEPQNVEFLDISNPKAVLENALRNFACLTTDDVIAINYNDRIYEMRVLEVKPGNAVSIIECDMNVEFAAPVGYQEPERRPNTAASAATQSAEDEEEHSVLSAAAVAAQGSDGYLAFQGAGSRLDGKKKNLLTPLKELVQNVELKRGIPDYNYEPGYIKYWRKNTARSATPSDAADSGSFDAFQGEGTSMRQSKSKK</sequence>
<evidence type="ECO:0000256" key="4">
    <source>
        <dbReference type="SAM" id="MobiDB-lite"/>
    </source>
</evidence>
<name>A0A2P2HZN7_9CRUS</name>
<dbReference type="InterPro" id="IPR042299">
    <property type="entry name" value="Ufd1-like_Nn"/>
</dbReference>
<dbReference type="InterPro" id="IPR004854">
    <property type="entry name" value="Ufd1-like"/>
</dbReference>
<dbReference type="Pfam" id="PF24842">
    <property type="entry name" value="UFD1_N2"/>
    <property type="match status" value="1"/>
</dbReference>